<proteinExistence type="predicted"/>
<dbReference type="EMBL" id="KV417682">
    <property type="protein sequence ID" value="KZP10324.1"/>
    <property type="molecule type" value="Genomic_DNA"/>
</dbReference>
<dbReference type="OrthoDB" id="3013020at2759"/>
<accession>A0A165Z8D6</accession>
<dbReference type="AlphaFoldDB" id="A0A165Z8D6"/>
<gene>
    <name evidence="1" type="ORF">FIBSPDRAFT_697230</name>
</gene>
<dbReference type="Proteomes" id="UP000076532">
    <property type="component" value="Unassembled WGS sequence"/>
</dbReference>
<evidence type="ECO:0000313" key="1">
    <source>
        <dbReference type="EMBL" id="KZP10324.1"/>
    </source>
</evidence>
<feature type="non-terminal residue" evidence="1">
    <location>
        <position position="1"/>
    </location>
</feature>
<reference evidence="1 2" key="1">
    <citation type="journal article" date="2016" name="Mol. Biol. Evol.">
        <title>Comparative Genomics of Early-Diverging Mushroom-Forming Fungi Provides Insights into the Origins of Lignocellulose Decay Capabilities.</title>
        <authorList>
            <person name="Nagy L.G."/>
            <person name="Riley R."/>
            <person name="Tritt A."/>
            <person name="Adam C."/>
            <person name="Daum C."/>
            <person name="Floudas D."/>
            <person name="Sun H."/>
            <person name="Yadav J.S."/>
            <person name="Pangilinan J."/>
            <person name="Larsson K.H."/>
            <person name="Matsuura K."/>
            <person name="Barry K."/>
            <person name="Labutti K."/>
            <person name="Kuo R."/>
            <person name="Ohm R.A."/>
            <person name="Bhattacharya S.S."/>
            <person name="Shirouzu T."/>
            <person name="Yoshinaga Y."/>
            <person name="Martin F.M."/>
            <person name="Grigoriev I.V."/>
            <person name="Hibbett D.S."/>
        </authorList>
    </citation>
    <scope>NUCLEOTIDE SEQUENCE [LARGE SCALE GENOMIC DNA]</scope>
    <source>
        <strain evidence="1 2">CBS 109695</strain>
    </source>
</reference>
<name>A0A165Z8D6_9AGAM</name>
<sequence length="97" mass="10957">KTIQQKLTDILGLVSDCGWGLSHLVYYMFRNKNDDGTAVIRTHSYSNKVQKFLAGGSKYTTADIIHAWYTHKDGRSTASEPMFNTSKPYTEVKPVRA</sequence>
<evidence type="ECO:0000313" key="2">
    <source>
        <dbReference type="Proteomes" id="UP000076532"/>
    </source>
</evidence>
<keyword evidence="2" id="KW-1185">Reference proteome</keyword>
<feature type="non-terminal residue" evidence="1">
    <location>
        <position position="97"/>
    </location>
</feature>
<protein>
    <submittedName>
        <fullName evidence="1">Uncharacterized protein</fullName>
    </submittedName>
</protein>
<organism evidence="1 2">
    <name type="scientific">Athelia psychrophila</name>
    <dbReference type="NCBI Taxonomy" id="1759441"/>
    <lineage>
        <taxon>Eukaryota</taxon>
        <taxon>Fungi</taxon>
        <taxon>Dikarya</taxon>
        <taxon>Basidiomycota</taxon>
        <taxon>Agaricomycotina</taxon>
        <taxon>Agaricomycetes</taxon>
        <taxon>Agaricomycetidae</taxon>
        <taxon>Atheliales</taxon>
        <taxon>Atheliaceae</taxon>
        <taxon>Athelia</taxon>
    </lineage>
</organism>